<evidence type="ECO:0008006" key="4">
    <source>
        <dbReference type="Google" id="ProtNLM"/>
    </source>
</evidence>
<keyword evidence="3" id="KW-1185">Reference proteome</keyword>
<feature type="chain" id="PRO_5042535558" description="Secreted protein" evidence="1">
    <location>
        <begin position="19"/>
        <end position="107"/>
    </location>
</feature>
<name>A0AAI9ZKH2_9PEZI</name>
<accession>A0AAI9ZKH2</accession>
<comment type="caution">
    <text evidence="2">The sequence shown here is derived from an EMBL/GenBank/DDBJ whole genome shotgun (WGS) entry which is preliminary data.</text>
</comment>
<keyword evidence="1" id="KW-0732">Signal</keyword>
<feature type="signal peptide" evidence="1">
    <location>
        <begin position="1"/>
        <end position="18"/>
    </location>
</feature>
<evidence type="ECO:0000313" key="2">
    <source>
        <dbReference type="EMBL" id="KAK1624966.1"/>
    </source>
</evidence>
<evidence type="ECO:0000256" key="1">
    <source>
        <dbReference type="SAM" id="SignalP"/>
    </source>
</evidence>
<dbReference type="GeneID" id="85466257"/>
<organism evidence="2 3">
    <name type="scientific">Colletotrichum phormii</name>
    <dbReference type="NCBI Taxonomy" id="359342"/>
    <lineage>
        <taxon>Eukaryota</taxon>
        <taxon>Fungi</taxon>
        <taxon>Dikarya</taxon>
        <taxon>Ascomycota</taxon>
        <taxon>Pezizomycotina</taxon>
        <taxon>Sordariomycetes</taxon>
        <taxon>Hypocreomycetidae</taxon>
        <taxon>Glomerellales</taxon>
        <taxon>Glomerellaceae</taxon>
        <taxon>Colletotrichum</taxon>
        <taxon>Colletotrichum acutatum species complex</taxon>
    </lineage>
</organism>
<dbReference type="RefSeq" id="XP_060440961.1">
    <property type="nucleotide sequence ID" value="XM_060581395.1"/>
</dbReference>
<evidence type="ECO:0000313" key="3">
    <source>
        <dbReference type="Proteomes" id="UP001243989"/>
    </source>
</evidence>
<sequence length="107" mass="12280">MVSFLVAQVGFWAMWTIAIKVHLDPITLQITIPRHCLDRGEIELADEVLGRQRMRSSDHVCTDRLIQPCLARWRNRHLPNLAAGRRPPRHLPDLLTNCSIEQPNALV</sequence>
<dbReference type="EMBL" id="JAHMHQ010000022">
    <property type="protein sequence ID" value="KAK1624966.1"/>
    <property type="molecule type" value="Genomic_DNA"/>
</dbReference>
<dbReference type="AlphaFoldDB" id="A0AAI9ZKH2"/>
<dbReference type="Proteomes" id="UP001243989">
    <property type="component" value="Unassembled WGS sequence"/>
</dbReference>
<reference evidence="2" key="1">
    <citation type="submission" date="2021-06" db="EMBL/GenBank/DDBJ databases">
        <title>Comparative genomics, transcriptomics and evolutionary studies reveal genomic signatures of adaptation to plant cell wall in hemibiotrophic fungi.</title>
        <authorList>
            <consortium name="DOE Joint Genome Institute"/>
            <person name="Baroncelli R."/>
            <person name="Diaz J.F."/>
            <person name="Benocci T."/>
            <person name="Peng M."/>
            <person name="Battaglia E."/>
            <person name="Haridas S."/>
            <person name="Andreopoulos W."/>
            <person name="Labutti K."/>
            <person name="Pangilinan J."/>
            <person name="Floch G.L."/>
            <person name="Makela M.R."/>
            <person name="Henrissat B."/>
            <person name="Grigoriev I.V."/>
            <person name="Crouch J.A."/>
            <person name="De Vries R.P."/>
            <person name="Sukno S.A."/>
            <person name="Thon M.R."/>
        </authorList>
    </citation>
    <scope>NUCLEOTIDE SEQUENCE</scope>
    <source>
        <strain evidence="2">CBS 102054</strain>
    </source>
</reference>
<gene>
    <name evidence="2" type="ORF">BDP81DRAFT_103733</name>
</gene>
<proteinExistence type="predicted"/>
<protein>
    <recommendedName>
        <fullName evidence="4">Secreted protein</fullName>
    </recommendedName>
</protein>